<organism evidence="2 3">
    <name type="scientific">Eumeta variegata</name>
    <name type="common">Bagworm moth</name>
    <name type="synonym">Eumeta japonica</name>
    <dbReference type="NCBI Taxonomy" id="151549"/>
    <lineage>
        <taxon>Eukaryota</taxon>
        <taxon>Metazoa</taxon>
        <taxon>Ecdysozoa</taxon>
        <taxon>Arthropoda</taxon>
        <taxon>Hexapoda</taxon>
        <taxon>Insecta</taxon>
        <taxon>Pterygota</taxon>
        <taxon>Neoptera</taxon>
        <taxon>Endopterygota</taxon>
        <taxon>Lepidoptera</taxon>
        <taxon>Glossata</taxon>
        <taxon>Ditrysia</taxon>
        <taxon>Tineoidea</taxon>
        <taxon>Psychidae</taxon>
        <taxon>Oiketicinae</taxon>
        <taxon>Eumeta</taxon>
    </lineage>
</organism>
<keyword evidence="3" id="KW-1185">Reference proteome</keyword>
<reference evidence="2 3" key="1">
    <citation type="journal article" date="2019" name="Commun. Biol.">
        <title>The bagworm genome reveals a unique fibroin gene that provides high tensile strength.</title>
        <authorList>
            <person name="Kono N."/>
            <person name="Nakamura H."/>
            <person name="Ohtoshi R."/>
            <person name="Tomita M."/>
            <person name="Numata K."/>
            <person name="Arakawa K."/>
        </authorList>
    </citation>
    <scope>NUCLEOTIDE SEQUENCE [LARGE SCALE GENOMIC DNA]</scope>
</reference>
<name>A0A4C1YUU2_EUMVA</name>
<evidence type="ECO:0000256" key="1">
    <source>
        <dbReference type="SAM" id="MobiDB-lite"/>
    </source>
</evidence>
<sequence>MKQSRNRKIVVCGSLRFLPISSGVQLGLTKPTPKKVSARLGTFTYCCTDLWRAGHQQHQRSPFPQRKSAGSRTAPRAGSGGLPVIPIS</sequence>
<dbReference type="EMBL" id="BGZK01001359">
    <property type="protein sequence ID" value="GBP78157.1"/>
    <property type="molecule type" value="Genomic_DNA"/>
</dbReference>
<evidence type="ECO:0000313" key="3">
    <source>
        <dbReference type="Proteomes" id="UP000299102"/>
    </source>
</evidence>
<dbReference type="Proteomes" id="UP000299102">
    <property type="component" value="Unassembled WGS sequence"/>
</dbReference>
<proteinExistence type="predicted"/>
<feature type="region of interest" description="Disordered" evidence="1">
    <location>
        <begin position="55"/>
        <end position="88"/>
    </location>
</feature>
<dbReference type="AlphaFoldDB" id="A0A4C1YUU2"/>
<comment type="caution">
    <text evidence="2">The sequence shown here is derived from an EMBL/GenBank/DDBJ whole genome shotgun (WGS) entry which is preliminary data.</text>
</comment>
<accession>A0A4C1YUU2</accession>
<gene>
    <name evidence="2" type="ORF">EVAR_99191_1</name>
</gene>
<protein>
    <submittedName>
        <fullName evidence="2">Uncharacterized protein</fullName>
    </submittedName>
</protein>
<evidence type="ECO:0000313" key="2">
    <source>
        <dbReference type="EMBL" id="GBP78157.1"/>
    </source>
</evidence>